<evidence type="ECO:0000313" key="4">
    <source>
        <dbReference type="Proteomes" id="UP000002425"/>
    </source>
</evidence>
<sequence>MTLVKNTTDWTWLKLLCLTIIATLTFEHSQFDVRISNLFYTNGHWLLEKGAQPYRFIFYDSPKLLLILFGVYLIMVLIWHYWQRRYANTVNAKVFFIRPIAALSSREVGYLLITIIIVPTVIATLKSFTHVSCPNSLFLFNGDLPYLNLWQNILAKTPAKCFPAAHASAGFSLYGLAFLPTVQKYRYKIFAIVTVLGWTMGLYKMAFGDHFFSHTLVSMLLSLTLTCALASLFFRRSLK</sequence>
<dbReference type="NCBIfam" id="NF028538">
    <property type="entry name" value="PAP2_lipid_A"/>
    <property type="match status" value="1"/>
</dbReference>
<dbReference type="CDD" id="cd03396">
    <property type="entry name" value="PAP2_like_6"/>
    <property type="match status" value="1"/>
</dbReference>
<feature type="transmembrane region" description="Helical" evidence="1">
    <location>
        <begin position="64"/>
        <end position="82"/>
    </location>
</feature>
<name>Q1QBD1_PSYCK</name>
<dbReference type="KEGG" id="pcr:Pcryo_1241"/>
<dbReference type="HOGENOM" id="CLU_070327_2_0_6"/>
<keyword evidence="1" id="KW-0472">Membrane</keyword>
<keyword evidence="1" id="KW-0812">Transmembrane</keyword>
<dbReference type="InterPro" id="IPR000326">
    <property type="entry name" value="PAP2/HPO"/>
</dbReference>
<dbReference type="Gene3D" id="1.20.144.10">
    <property type="entry name" value="Phosphatidic acid phosphatase type 2/haloperoxidase"/>
    <property type="match status" value="1"/>
</dbReference>
<dbReference type="Proteomes" id="UP000002425">
    <property type="component" value="Chromosome"/>
</dbReference>
<evidence type="ECO:0000259" key="2">
    <source>
        <dbReference type="Pfam" id="PF01569"/>
    </source>
</evidence>
<feature type="transmembrane region" description="Helical" evidence="1">
    <location>
        <begin position="212"/>
        <end position="234"/>
    </location>
</feature>
<dbReference type="eggNOG" id="COG3907">
    <property type="taxonomic scope" value="Bacteria"/>
</dbReference>
<accession>Q1QBD1</accession>
<feature type="transmembrane region" description="Helical" evidence="1">
    <location>
        <begin position="164"/>
        <end position="182"/>
    </location>
</feature>
<dbReference type="SUPFAM" id="SSF48317">
    <property type="entry name" value="Acid phosphatase/Vanadium-dependent haloperoxidase"/>
    <property type="match status" value="1"/>
</dbReference>
<feature type="transmembrane region" description="Helical" evidence="1">
    <location>
        <begin position="108"/>
        <end position="128"/>
    </location>
</feature>
<keyword evidence="1" id="KW-1133">Transmembrane helix</keyword>
<feature type="transmembrane region" description="Helical" evidence="1">
    <location>
        <begin position="189"/>
        <end position="206"/>
    </location>
</feature>
<evidence type="ECO:0000256" key="1">
    <source>
        <dbReference type="SAM" id="Phobius"/>
    </source>
</evidence>
<reference evidence="3" key="1">
    <citation type="submission" date="2006-03" db="EMBL/GenBank/DDBJ databases">
        <title>Complete sequence of chromosome of Psychrobacter cryohalolentis K5.</title>
        <authorList>
            <consortium name="US DOE Joint Genome Institute"/>
            <person name="Copeland A."/>
            <person name="Lucas S."/>
            <person name="Lapidus A."/>
            <person name="Barry K."/>
            <person name="Detter J.C."/>
            <person name="Glavina del Rio T."/>
            <person name="Hammon N."/>
            <person name="Israni S."/>
            <person name="Dalin E."/>
            <person name="Tice H."/>
            <person name="Pitluck S."/>
            <person name="Brettin T."/>
            <person name="Bruce D."/>
            <person name="Han C."/>
            <person name="Tapia R."/>
            <person name="Sims D.R."/>
            <person name="Gilna P."/>
            <person name="Schmutz J."/>
            <person name="Larimer F."/>
            <person name="Land M."/>
            <person name="Hauser L."/>
            <person name="Kyrpides N."/>
            <person name="Kim E."/>
            <person name="Richardson P."/>
        </authorList>
    </citation>
    <scope>NUCLEOTIDE SEQUENCE</scope>
    <source>
        <strain evidence="3">K5</strain>
    </source>
</reference>
<organism evidence="3 4">
    <name type="scientific">Psychrobacter cryohalolentis (strain ATCC BAA-1226 / DSM 17306 / VKM B-2378 / K5)</name>
    <dbReference type="NCBI Taxonomy" id="335284"/>
    <lineage>
        <taxon>Bacteria</taxon>
        <taxon>Pseudomonadati</taxon>
        <taxon>Pseudomonadota</taxon>
        <taxon>Gammaproteobacteria</taxon>
        <taxon>Moraxellales</taxon>
        <taxon>Moraxellaceae</taxon>
        <taxon>Psychrobacter</taxon>
    </lineage>
</organism>
<dbReference type="AlphaFoldDB" id="Q1QBD1"/>
<dbReference type="STRING" id="335284.Pcryo_1241"/>
<dbReference type="EMBL" id="CP000323">
    <property type="protein sequence ID" value="ABE75022.1"/>
    <property type="molecule type" value="Genomic_DNA"/>
</dbReference>
<dbReference type="Pfam" id="PF01569">
    <property type="entry name" value="PAP2"/>
    <property type="match status" value="1"/>
</dbReference>
<feature type="domain" description="Phosphatidic acid phosphatase type 2/haloperoxidase" evidence="2">
    <location>
        <begin position="109"/>
        <end position="236"/>
    </location>
</feature>
<feature type="transmembrane region" description="Helical" evidence="1">
    <location>
        <begin position="12"/>
        <end position="31"/>
    </location>
</feature>
<evidence type="ECO:0000313" key="3">
    <source>
        <dbReference type="EMBL" id="ABE75022.1"/>
    </source>
</evidence>
<dbReference type="RefSeq" id="WP_011513574.1">
    <property type="nucleotide sequence ID" value="NC_007969.1"/>
</dbReference>
<protein>
    <recommendedName>
        <fullName evidence="2">Phosphatidic acid phosphatase type 2/haloperoxidase domain-containing protein</fullName>
    </recommendedName>
</protein>
<keyword evidence="4" id="KW-1185">Reference proteome</keyword>
<proteinExistence type="predicted"/>
<gene>
    <name evidence="3" type="ordered locus">Pcryo_1241</name>
</gene>
<dbReference type="InterPro" id="IPR036938">
    <property type="entry name" value="PAP2/HPO_sf"/>
</dbReference>